<gene>
    <name evidence="2" type="ORF">E2626_06465</name>
</gene>
<evidence type="ECO:0000259" key="1">
    <source>
        <dbReference type="PROSITE" id="PS51819"/>
    </source>
</evidence>
<dbReference type="SUPFAM" id="SSF54593">
    <property type="entry name" value="Glyoxalase/Bleomycin resistance protein/Dihydroxybiphenyl dioxygenase"/>
    <property type="match status" value="1"/>
</dbReference>
<dbReference type="Proteomes" id="UP000297776">
    <property type="component" value="Unassembled WGS sequence"/>
</dbReference>
<dbReference type="Pfam" id="PF00903">
    <property type="entry name" value="Glyoxalase"/>
    <property type="match status" value="1"/>
</dbReference>
<dbReference type="RefSeq" id="WP_134380921.1">
    <property type="nucleotide sequence ID" value="NZ_SORX01000003.1"/>
</dbReference>
<protein>
    <submittedName>
        <fullName evidence="2">VOC family protein</fullName>
    </submittedName>
</protein>
<dbReference type="PROSITE" id="PS51819">
    <property type="entry name" value="VOC"/>
    <property type="match status" value="1"/>
</dbReference>
<evidence type="ECO:0000313" key="2">
    <source>
        <dbReference type="EMBL" id="TFE02218.1"/>
    </source>
</evidence>
<dbReference type="InterPro" id="IPR004360">
    <property type="entry name" value="Glyas_Fos-R_dOase_dom"/>
</dbReference>
<comment type="caution">
    <text evidence="2">The sequence shown here is derived from an EMBL/GenBank/DDBJ whole genome shotgun (WGS) entry which is preliminary data.</text>
</comment>
<dbReference type="Gene3D" id="3.10.180.10">
    <property type="entry name" value="2,3-Dihydroxybiphenyl 1,2-Dioxygenase, domain 1"/>
    <property type="match status" value="1"/>
</dbReference>
<dbReference type="OrthoDB" id="582242at2"/>
<feature type="domain" description="VOC" evidence="1">
    <location>
        <begin position="2"/>
        <end position="117"/>
    </location>
</feature>
<dbReference type="InterPro" id="IPR037523">
    <property type="entry name" value="VOC_core"/>
</dbReference>
<dbReference type="AlphaFoldDB" id="A0A4Y8LIB2"/>
<accession>A0A4Y8LIB2</accession>
<dbReference type="InterPro" id="IPR029068">
    <property type="entry name" value="Glyas_Bleomycin-R_OHBP_Dase"/>
</dbReference>
<dbReference type="EMBL" id="SORX01000003">
    <property type="protein sequence ID" value="TFE02218.1"/>
    <property type="molecule type" value="Genomic_DNA"/>
</dbReference>
<sequence length="124" mass="14729">MKLHMLTIFVTDFEIAKTYYSDLLSWSFIKEDNYHLEMRTEGTKVHFYLANRNTSPGDYSREARTVFVFETDNIEREMKILQSKGVQFLHVVPNENDFSRYAAFKDPFGNVHELCELKKHQLPE</sequence>
<organism evidence="2 3">
    <name type="scientific">Jeotgalibacillus salarius</name>
    <dbReference type="NCBI Taxonomy" id="546023"/>
    <lineage>
        <taxon>Bacteria</taxon>
        <taxon>Bacillati</taxon>
        <taxon>Bacillota</taxon>
        <taxon>Bacilli</taxon>
        <taxon>Bacillales</taxon>
        <taxon>Caryophanaceae</taxon>
        <taxon>Jeotgalibacillus</taxon>
    </lineage>
</organism>
<proteinExistence type="predicted"/>
<keyword evidence="3" id="KW-1185">Reference proteome</keyword>
<evidence type="ECO:0000313" key="3">
    <source>
        <dbReference type="Proteomes" id="UP000297776"/>
    </source>
</evidence>
<reference evidence="2 3" key="1">
    <citation type="submission" date="2019-03" db="EMBL/GenBank/DDBJ databases">
        <authorList>
            <person name="Yang Y."/>
        </authorList>
    </citation>
    <scope>NUCLEOTIDE SEQUENCE [LARGE SCALE GENOMIC DNA]</scope>
    <source>
        <strain evidence="2 3">ASL-1</strain>
    </source>
</reference>
<name>A0A4Y8LIB2_9BACL</name>